<dbReference type="EMBL" id="SMJZ01000036">
    <property type="protein sequence ID" value="TDC07768.1"/>
    <property type="molecule type" value="Genomic_DNA"/>
</dbReference>
<evidence type="ECO:0000313" key="4">
    <source>
        <dbReference type="Proteomes" id="UP000295157"/>
    </source>
</evidence>
<evidence type="ECO:0000256" key="2">
    <source>
        <dbReference type="SAM" id="Phobius"/>
    </source>
</evidence>
<dbReference type="Proteomes" id="UP000295157">
    <property type="component" value="Unassembled WGS sequence"/>
</dbReference>
<sequence>MVMASAAVLGDAGMLAVPALHGSSPGTLAAPMAINFAFGACGLLVSAAAMALSPLVNAYVPARPPRARTSHANGSRLTPPERDHDPDFNAVA</sequence>
<feature type="transmembrane region" description="Helical" evidence="2">
    <location>
        <begin position="32"/>
        <end position="60"/>
    </location>
</feature>
<feature type="region of interest" description="Disordered" evidence="1">
    <location>
        <begin position="63"/>
        <end position="92"/>
    </location>
</feature>
<evidence type="ECO:0000256" key="1">
    <source>
        <dbReference type="SAM" id="MobiDB-lite"/>
    </source>
</evidence>
<reference evidence="3 4" key="1">
    <citation type="submission" date="2019-02" db="EMBL/GenBank/DDBJ databases">
        <title>Draft genome sequences of novel Actinobacteria.</title>
        <authorList>
            <person name="Sahin N."/>
            <person name="Ay H."/>
            <person name="Saygin H."/>
        </authorList>
    </citation>
    <scope>NUCLEOTIDE SEQUENCE [LARGE SCALE GENOMIC DNA]</scope>
    <source>
        <strain evidence="3 4">KC201</strain>
    </source>
</reference>
<keyword evidence="4" id="KW-1185">Reference proteome</keyword>
<comment type="caution">
    <text evidence="3">The sequence shown here is derived from an EMBL/GenBank/DDBJ whole genome shotgun (WGS) entry which is preliminary data.</text>
</comment>
<evidence type="ECO:0000313" key="3">
    <source>
        <dbReference type="EMBL" id="TDC07768.1"/>
    </source>
</evidence>
<name>A0A4R4NEZ4_9ACTN</name>
<keyword evidence="2" id="KW-0472">Membrane</keyword>
<gene>
    <name evidence="3" type="ORF">E1267_12555</name>
</gene>
<keyword evidence="2" id="KW-1133">Transmembrane helix</keyword>
<accession>A0A4R4NEZ4</accession>
<keyword evidence="2" id="KW-0812">Transmembrane</keyword>
<proteinExistence type="predicted"/>
<dbReference type="AlphaFoldDB" id="A0A4R4NEZ4"/>
<feature type="compositionally biased region" description="Basic and acidic residues" evidence="1">
    <location>
        <begin position="79"/>
        <end position="92"/>
    </location>
</feature>
<protein>
    <submittedName>
        <fullName evidence="3">Uncharacterized protein</fullName>
    </submittedName>
</protein>
<dbReference type="RefSeq" id="WP_132332607.1">
    <property type="nucleotide sequence ID" value="NZ_SMJZ01000036.1"/>
</dbReference>
<organism evidence="3 4">
    <name type="scientific">Nonomuraea longispora</name>
    <dbReference type="NCBI Taxonomy" id="1848320"/>
    <lineage>
        <taxon>Bacteria</taxon>
        <taxon>Bacillati</taxon>
        <taxon>Actinomycetota</taxon>
        <taxon>Actinomycetes</taxon>
        <taxon>Streptosporangiales</taxon>
        <taxon>Streptosporangiaceae</taxon>
        <taxon>Nonomuraea</taxon>
    </lineage>
</organism>
<dbReference type="OrthoDB" id="9815525at2"/>